<dbReference type="InterPro" id="IPR003451">
    <property type="entry name" value="LytB/IspH"/>
</dbReference>
<keyword evidence="1 5" id="KW-0004">4Fe-4S</keyword>
<evidence type="ECO:0000313" key="6">
    <source>
        <dbReference type="EMBL" id="HFK23802.1"/>
    </source>
</evidence>
<feature type="binding site" evidence="5">
    <location>
        <position position="220"/>
    </location>
    <ligand>
        <name>isopentenyl diphosphate</name>
        <dbReference type="ChEBI" id="CHEBI:128769"/>
    </ligand>
</feature>
<feature type="binding site" evidence="5">
    <location>
        <position position="222"/>
    </location>
    <ligand>
        <name>isopentenyl diphosphate</name>
        <dbReference type="ChEBI" id="CHEBI:128769"/>
    </ligand>
</feature>
<feature type="binding site" evidence="5">
    <location>
        <position position="222"/>
    </location>
    <ligand>
        <name>(2E)-4-hydroxy-3-methylbut-2-enyl diphosphate</name>
        <dbReference type="ChEBI" id="CHEBI:128753"/>
    </ligand>
</feature>
<dbReference type="Gene3D" id="3.40.1010.20">
    <property type="entry name" value="4-hydroxy-3-methylbut-2-enyl diphosphate reductase, catalytic domain"/>
    <property type="match status" value="2"/>
</dbReference>
<comment type="catalytic activity">
    <reaction evidence="5">
        <text>dimethylallyl diphosphate + 2 oxidized [2Fe-2S]-[ferredoxin] + H2O = (2E)-4-hydroxy-3-methylbut-2-enyl diphosphate + 2 reduced [2Fe-2S]-[ferredoxin] + 2 H(+)</text>
        <dbReference type="Rhea" id="RHEA:24825"/>
        <dbReference type="Rhea" id="RHEA-COMP:10000"/>
        <dbReference type="Rhea" id="RHEA-COMP:10001"/>
        <dbReference type="ChEBI" id="CHEBI:15377"/>
        <dbReference type="ChEBI" id="CHEBI:15378"/>
        <dbReference type="ChEBI" id="CHEBI:33737"/>
        <dbReference type="ChEBI" id="CHEBI:33738"/>
        <dbReference type="ChEBI" id="CHEBI:57623"/>
        <dbReference type="ChEBI" id="CHEBI:128753"/>
        <dbReference type="EC" id="1.17.7.4"/>
    </reaction>
</comment>
<reference evidence="6" key="1">
    <citation type="journal article" date="2020" name="mSystems">
        <title>Genome- and Community-Level Interaction Insights into Carbon Utilization and Element Cycling Functions of Hydrothermarchaeota in Hydrothermal Sediment.</title>
        <authorList>
            <person name="Zhou Z."/>
            <person name="Liu Y."/>
            <person name="Xu W."/>
            <person name="Pan J."/>
            <person name="Luo Z.H."/>
            <person name="Li M."/>
        </authorList>
    </citation>
    <scope>NUCLEOTIDE SEQUENCE [LARGE SCALE GENOMIC DNA]</scope>
    <source>
        <strain evidence="6">SpSt-464</strain>
    </source>
</reference>
<dbReference type="NCBIfam" id="TIGR00216">
    <property type="entry name" value="ispH_lytB"/>
    <property type="match status" value="1"/>
</dbReference>
<dbReference type="UniPathway" id="UPA00059">
    <property type="reaction ID" value="UER00105"/>
</dbReference>
<dbReference type="Gene3D" id="3.40.50.11270">
    <property type="match status" value="1"/>
</dbReference>
<organism evidence="6">
    <name type="scientific">candidate division WOR-3 bacterium</name>
    <dbReference type="NCBI Taxonomy" id="2052148"/>
    <lineage>
        <taxon>Bacteria</taxon>
        <taxon>Bacteria division WOR-3</taxon>
    </lineage>
</organism>
<keyword evidence="3 5" id="KW-0408">Iron</keyword>
<dbReference type="GO" id="GO:0016114">
    <property type="term" value="P:terpenoid biosynthetic process"/>
    <property type="evidence" value="ECO:0007669"/>
    <property type="project" value="UniProtKB-UniRule"/>
</dbReference>
<dbReference type="GO" id="GO:0019288">
    <property type="term" value="P:isopentenyl diphosphate biosynthetic process, methylerythritol 4-phosphate pathway"/>
    <property type="evidence" value="ECO:0007669"/>
    <property type="project" value="UniProtKB-UniRule"/>
</dbReference>
<feature type="binding site" evidence="5">
    <location>
        <position position="192"/>
    </location>
    <ligand>
        <name>[4Fe-4S] cluster</name>
        <dbReference type="ChEBI" id="CHEBI:49883"/>
    </ligand>
</feature>
<feature type="binding site" evidence="5">
    <location>
        <position position="74"/>
    </location>
    <ligand>
        <name>(2E)-4-hydroxy-3-methylbut-2-enyl diphosphate</name>
        <dbReference type="ChEBI" id="CHEBI:128753"/>
    </ligand>
</feature>
<comment type="function">
    <text evidence="5">Catalyzes the conversion of 1-hydroxy-2-methyl-2-(E)-butenyl 4-diphosphate (HMBPP) into a mixture of isopentenyl diphosphate (IPP) and dimethylallyl diphosphate (DMAPP). Acts in the terminal step of the DOXP/MEP pathway for isoprenoid precursor biosynthesis.</text>
</comment>
<keyword evidence="2 5" id="KW-0479">Metal-binding</keyword>
<keyword evidence="5" id="KW-0414">Isoprene biosynthesis</keyword>
<protein>
    <recommendedName>
        <fullName evidence="5">4-hydroxy-3-methylbut-2-enyl diphosphate reductase</fullName>
        <shortName evidence="5">HMBPP reductase</shortName>
        <ecNumber evidence="5">1.17.7.4</ecNumber>
    </recommendedName>
</protein>
<dbReference type="PANTHER" id="PTHR30426">
    <property type="entry name" value="4-HYDROXY-3-METHYLBUT-2-ENYL DIPHOSPHATE REDUCTASE"/>
    <property type="match status" value="1"/>
</dbReference>
<comment type="pathway">
    <text evidence="5">Isoprenoid biosynthesis; dimethylallyl diphosphate biosynthesis; dimethylallyl diphosphate from (2E)-4-hydroxy-3-methylbutenyl diphosphate: step 1/1.</text>
</comment>
<comment type="caution">
    <text evidence="5">Lacks conserved residue(s) required for the propagation of feature annotation.</text>
</comment>
<feature type="binding site" evidence="5">
    <location>
        <position position="42"/>
    </location>
    <ligand>
        <name>dimethylallyl diphosphate</name>
        <dbReference type="ChEBI" id="CHEBI:57623"/>
    </ligand>
</feature>
<evidence type="ECO:0000256" key="1">
    <source>
        <dbReference type="ARBA" id="ARBA00022485"/>
    </source>
</evidence>
<dbReference type="Pfam" id="PF02401">
    <property type="entry name" value="LYTB"/>
    <property type="match status" value="1"/>
</dbReference>
<gene>
    <name evidence="5 6" type="primary">ispH</name>
    <name evidence="6" type="ORF">ENS15_04030</name>
</gene>
<feature type="binding site" evidence="5">
    <location>
        <position position="266"/>
    </location>
    <ligand>
        <name>dimethylallyl diphosphate</name>
        <dbReference type="ChEBI" id="CHEBI:57623"/>
    </ligand>
</feature>
<comment type="catalytic activity">
    <reaction evidence="5">
        <text>isopentenyl diphosphate + 2 oxidized [2Fe-2S]-[ferredoxin] + H2O = (2E)-4-hydroxy-3-methylbut-2-enyl diphosphate + 2 reduced [2Fe-2S]-[ferredoxin] + 2 H(+)</text>
        <dbReference type="Rhea" id="RHEA:24488"/>
        <dbReference type="Rhea" id="RHEA-COMP:10000"/>
        <dbReference type="Rhea" id="RHEA-COMP:10001"/>
        <dbReference type="ChEBI" id="CHEBI:15377"/>
        <dbReference type="ChEBI" id="CHEBI:15378"/>
        <dbReference type="ChEBI" id="CHEBI:33737"/>
        <dbReference type="ChEBI" id="CHEBI:33738"/>
        <dbReference type="ChEBI" id="CHEBI:128753"/>
        <dbReference type="ChEBI" id="CHEBI:128769"/>
        <dbReference type="EC" id="1.17.7.4"/>
    </reaction>
</comment>
<comment type="similarity">
    <text evidence="5">Belongs to the IspH family.</text>
</comment>
<feature type="binding site" evidence="5">
    <location>
        <position position="220"/>
    </location>
    <ligand>
        <name>dimethylallyl diphosphate</name>
        <dbReference type="ChEBI" id="CHEBI:57623"/>
    </ligand>
</feature>
<dbReference type="PANTHER" id="PTHR30426:SF0">
    <property type="entry name" value="4-HYDROXY-3-METHYLBUT-2-ENYL DIPHOSPHATE REDUCTASE"/>
    <property type="match status" value="1"/>
</dbReference>
<evidence type="ECO:0000256" key="5">
    <source>
        <dbReference type="HAMAP-Rule" id="MF_00191"/>
    </source>
</evidence>
<keyword evidence="4 5" id="KW-0411">Iron-sulfur</keyword>
<dbReference type="EMBL" id="DSTT01000005">
    <property type="protein sequence ID" value="HFK23802.1"/>
    <property type="molecule type" value="Genomic_DNA"/>
</dbReference>
<feature type="active site" description="Proton donor" evidence="5">
    <location>
        <position position="126"/>
    </location>
</feature>
<dbReference type="GO" id="GO:0051539">
    <property type="term" value="F:4 iron, 4 sulfur cluster binding"/>
    <property type="evidence" value="ECO:0007669"/>
    <property type="project" value="UniProtKB-UniRule"/>
</dbReference>
<feature type="binding site" evidence="5">
    <location>
        <position position="42"/>
    </location>
    <ligand>
        <name>isopentenyl diphosphate</name>
        <dbReference type="ChEBI" id="CHEBI:128769"/>
    </ligand>
</feature>
<proteinExistence type="inferred from homology"/>
<evidence type="ECO:0000256" key="3">
    <source>
        <dbReference type="ARBA" id="ARBA00023004"/>
    </source>
</evidence>
<comment type="caution">
    <text evidence="6">The sequence shown here is derived from an EMBL/GenBank/DDBJ whole genome shotgun (WGS) entry which is preliminary data.</text>
</comment>
<keyword evidence="5 6" id="KW-0560">Oxidoreductase</keyword>
<feature type="binding site" evidence="5">
    <location>
        <position position="124"/>
    </location>
    <ligand>
        <name>(2E)-4-hydroxy-3-methylbut-2-enyl diphosphate</name>
        <dbReference type="ChEBI" id="CHEBI:128753"/>
    </ligand>
</feature>
<dbReference type="NCBIfam" id="NF002187">
    <property type="entry name" value="PRK01045.1-1"/>
    <property type="match status" value="1"/>
</dbReference>
<dbReference type="HAMAP" id="MF_00191">
    <property type="entry name" value="IspH"/>
    <property type="match status" value="1"/>
</dbReference>
<feature type="binding site" evidence="5">
    <location>
        <position position="164"/>
    </location>
    <ligand>
        <name>(2E)-4-hydroxy-3-methylbut-2-enyl diphosphate</name>
        <dbReference type="ChEBI" id="CHEBI:128753"/>
    </ligand>
</feature>
<dbReference type="CDD" id="cd13944">
    <property type="entry name" value="lytB_ispH"/>
    <property type="match status" value="1"/>
</dbReference>
<feature type="binding site" evidence="5">
    <location>
        <position position="222"/>
    </location>
    <ligand>
        <name>dimethylallyl diphosphate</name>
        <dbReference type="ChEBI" id="CHEBI:57623"/>
    </ligand>
</feature>
<feature type="binding site" evidence="5">
    <location>
        <position position="74"/>
    </location>
    <ligand>
        <name>dimethylallyl diphosphate</name>
        <dbReference type="ChEBI" id="CHEBI:57623"/>
    </ligand>
</feature>
<dbReference type="GO" id="GO:0051745">
    <property type="term" value="F:4-hydroxy-3-methylbut-2-enyl diphosphate reductase activity"/>
    <property type="evidence" value="ECO:0007669"/>
    <property type="project" value="UniProtKB-UniRule"/>
</dbReference>
<feature type="binding site" evidence="5">
    <location>
        <position position="74"/>
    </location>
    <ligand>
        <name>isopentenyl diphosphate</name>
        <dbReference type="ChEBI" id="CHEBI:128769"/>
    </ligand>
</feature>
<dbReference type="EC" id="1.17.7.4" evidence="5"/>
<evidence type="ECO:0000256" key="4">
    <source>
        <dbReference type="ARBA" id="ARBA00023014"/>
    </source>
</evidence>
<feature type="binding site" evidence="5">
    <location>
        <position position="124"/>
    </location>
    <ligand>
        <name>dimethylallyl diphosphate</name>
        <dbReference type="ChEBI" id="CHEBI:57623"/>
    </ligand>
</feature>
<feature type="binding site" evidence="5">
    <location>
        <position position="124"/>
    </location>
    <ligand>
        <name>isopentenyl diphosphate</name>
        <dbReference type="ChEBI" id="CHEBI:128769"/>
    </ligand>
</feature>
<comment type="pathway">
    <text evidence="5">Isoprenoid biosynthesis; isopentenyl diphosphate biosynthesis via DXP pathway; isopentenyl diphosphate from 1-deoxy-D-xylulose 5-phosphate: step 6/6.</text>
</comment>
<feature type="binding site" evidence="5">
    <location>
        <position position="42"/>
    </location>
    <ligand>
        <name>(2E)-4-hydroxy-3-methylbut-2-enyl diphosphate</name>
        <dbReference type="ChEBI" id="CHEBI:128753"/>
    </ligand>
</feature>
<feature type="binding site" evidence="5">
    <location>
        <position position="96"/>
    </location>
    <ligand>
        <name>[4Fe-4S] cluster</name>
        <dbReference type="ChEBI" id="CHEBI:49883"/>
    </ligand>
</feature>
<dbReference type="AlphaFoldDB" id="A0A7C3NDT3"/>
<evidence type="ECO:0000256" key="2">
    <source>
        <dbReference type="ARBA" id="ARBA00022723"/>
    </source>
</evidence>
<sequence length="294" mass="33436">MKIVVAKNSGFCFGVKRAMKIIDDLEKFSKEKPLYTLGPIIHNPQVVDSLEEKGIFPLEDVSKVKKGSLILRTHGVEKKLLDKIKRKNIKYIDATCPFVANAHNYVKKLFKEGYLVVIFGEKDHPEILAINSQIDNKGIVVEKKEDVKKIFNLKDRKIGVISQTTQSLEKFKEIVCELMDNFKEIYVVNTICNATSLRQNSAVEVAKKVDLMLVIGGKNSGNTKRLFQICYALNKNTFHIETYKEIESFKEKVLKSKSVGLVAGASTPDWIIDEVVNFLKKIDKEEKKNGRKKK</sequence>
<feature type="binding site" evidence="5">
    <location>
        <position position="266"/>
    </location>
    <ligand>
        <name>(2E)-4-hydroxy-3-methylbut-2-enyl diphosphate</name>
        <dbReference type="ChEBI" id="CHEBI:128753"/>
    </ligand>
</feature>
<feature type="binding site" evidence="5">
    <location>
        <position position="220"/>
    </location>
    <ligand>
        <name>(2E)-4-hydroxy-3-methylbut-2-enyl diphosphate</name>
        <dbReference type="ChEBI" id="CHEBI:128753"/>
    </ligand>
</feature>
<feature type="binding site" evidence="5">
    <location>
        <position position="266"/>
    </location>
    <ligand>
        <name>isopentenyl diphosphate</name>
        <dbReference type="ChEBI" id="CHEBI:128769"/>
    </ligand>
</feature>
<accession>A0A7C3NDT3</accession>
<feature type="binding site" evidence="5">
    <location>
        <position position="12"/>
    </location>
    <ligand>
        <name>[4Fe-4S] cluster</name>
        <dbReference type="ChEBI" id="CHEBI:49883"/>
    </ligand>
</feature>
<comment type="cofactor">
    <cofactor evidence="5">
        <name>[4Fe-4S] cluster</name>
        <dbReference type="ChEBI" id="CHEBI:49883"/>
    </cofactor>
    <text evidence="5">Binds 1 [4Fe-4S] cluster per subunit.</text>
</comment>
<dbReference type="GO" id="GO:0050992">
    <property type="term" value="P:dimethylallyl diphosphate biosynthetic process"/>
    <property type="evidence" value="ECO:0007669"/>
    <property type="project" value="UniProtKB-UniRule"/>
</dbReference>
<dbReference type="GO" id="GO:0046872">
    <property type="term" value="F:metal ion binding"/>
    <property type="evidence" value="ECO:0007669"/>
    <property type="project" value="UniProtKB-KW"/>
</dbReference>
<dbReference type="UniPathway" id="UPA00056">
    <property type="reaction ID" value="UER00097"/>
</dbReference>
<name>A0A7C3NDT3_UNCW3</name>